<evidence type="ECO:0000313" key="1">
    <source>
        <dbReference type="EMBL" id="MFC7180574.1"/>
    </source>
</evidence>
<dbReference type="RefSeq" id="WP_100891261.1">
    <property type="nucleotide sequence ID" value="NZ_JBHSVH010000002.1"/>
</dbReference>
<dbReference type="Pfam" id="PF20704">
    <property type="entry name" value="KH_NucS_shadow"/>
    <property type="match status" value="1"/>
</dbReference>
<organism evidence="1 2">
    <name type="scientific">Kitasatospora paranensis</name>
    <dbReference type="NCBI Taxonomy" id="258053"/>
    <lineage>
        <taxon>Bacteria</taxon>
        <taxon>Bacillati</taxon>
        <taxon>Actinomycetota</taxon>
        <taxon>Actinomycetes</taxon>
        <taxon>Kitasatosporales</taxon>
        <taxon>Streptomycetaceae</taxon>
        <taxon>Kitasatospora</taxon>
    </lineage>
</organism>
<evidence type="ECO:0000313" key="2">
    <source>
        <dbReference type="Proteomes" id="UP001596435"/>
    </source>
</evidence>
<protein>
    <submittedName>
        <fullName evidence="1">SCO5389 family protein</fullName>
    </submittedName>
</protein>
<dbReference type="EMBL" id="JBHTAJ010000021">
    <property type="protein sequence ID" value="MFC7180574.1"/>
    <property type="molecule type" value="Genomic_DNA"/>
</dbReference>
<keyword evidence="2" id="KW-1185">Reference proteome</keyword>
<dbReference type="NCBIfam" id="NF040488">
    <property type="entry name" value="SCO5389_fam"/>
    <property type="match status" value="1"/>
</dbReference>
<name>A0ABW2FTJ7_9ACTN</name>
<proteinExistence type="predicted"/>
<sequence length="129" mass="14374">MSLNVPTALLEKAEHGEVDDAEFIDTVRTSLPYAYRLVAELTDELHDSPEEFADNTVAPSEAERAELLRAMASDAIRGSLERHFDVVLAFQNCHRVAVFRPGGEQGEAYRRFTSVRAQLLNQVPGLRSC</sequence>
<accession>A0ABW2FTJ7</accession>
<reference evidence="2" key="1">
    <citation type="journal article" date="2019" name="Int. J. Syst. Evol. Microbiol.">
        <title>The Global Catalogue of Microorganisms (GCM) 10K type strain sequencing project: providing services to taxonomists for standard genome sequencing and annotation.</title>
        <authorList>
            <consortium name="The Broad Institute Genomics Platform"/>
            <consortium name="The Broad Institute Genome Sequencing Center for Infectious Disease"/>
            <person name="Wu L."/>
            <person name="Ma J."/>
        </authorList>
    </citation>
    <scope>NUCLEOTIDE SEQUENCE [LARGE SCALE GENOMIC DNA]</scope>
    <source>
        <strain evidence="2">CGMCC 1.12859</strain>
    </source>
</reference>
<comment type="caution">
    <text evidence="1">The sequence shown here is derived from an EMBL/GenBank/DDBJ whole genome shotgun (WGS) entry which is preliminary data.</text>
</comment>
<dbReference type="Proteomes" id="UP001596435">
    <property type="component" value="Unassembled WGS sequence"/>
</dbReference>
<gene>
    <name evidence="1" type="ORF">ACFQMG_13520</name>
</gene>